<comment type="caution">
    <text evidence="1">The sequence shown here is derived from an EMBL/GenBank/DDBJ whole genome shotgun (WGS) entry which is preliminary data.</text>
</comment>
<evidence type="ECO:0000313" key="1">
    <source>
        <dbReference type="EMBL" id="MFD0725691.1"/>
    </source>
</evidence>
<dbReference type="Gene3D" id="3.10.550.10">
    <property type="entry name" value="Hypothetical protein Atu2299"/>
    <property type="match status" value="1"/>
</dbReference>
<name>A0ABW2YDG0_9GAMM</name>
<gene>
    <name evidence="1" type="ORF">ACFQ0E_08765</name>
</gene>
<dbReference type="EMBL" id="JBHTIF010000001">
    <property type="protein sequence ID" value="MFD0725691.1"/>
    <property type="molecule type" value="Genomic_DNA"/>
</dbReference>
<evidence type="ECO:0000313" key="2">
    <source>
        <dbReference type="Proteomes" id="UP001597110"/>
    </source>
</evidence>
<accession>A0ABW2YDG0</accession>
<dbReference type="SUPFAM" id="SSF54001">
    <property type="entry name" value="Cysteine proteinases"/>
    <property type="match status" value="1"/>
</dbReference>
<protein>
    <submittedName>
        <fullName evidence="1">DUF2026 family protein</fullName>
    </submittedName>
</protein>
<dbReference type="InterPro" id="IPR018599">
    <property type="entry name" value="DUF2026"/>
</dbReference>
<sequence>MPTPKNLLITLPDYERMFRVIHGVLLNERGDPLRACMYFSVIGCAILDRHHRVKAEPVFGMAAYRLDGQVIVFAENDGQSIRATPTGFHCWIEADGVAVDLQAPLFKDFAAKQESPVVLPRKMMQKRLDQASASIEEMAVSGTHWYSRDDGLRSELLADFIQKPANSDFVEICLQWYKPTPKKVQDHIQIGNQHGQVSKVPLSPFCITGAW</sequence>
<dbReference type="RefSeq" id="WP_386823278.1">
    <property type="nucleotide sequence ID" value="NZ_JBHTIF010000001.1"/>
</dbReference>
<proteinExistence type="predicted"/>
<dbReference type="Proteomes" id="UP001597110">
    <property type="component" value="Unassembled WGS sequence"/>
</dbReference>
<organism evidence="1 2">
    <name type="scientific">Lysobacter brunescens</name>
    <dbReference type="NCBI Taxonomy" id="262323"/>
    <lineage>
        <taxon>Bacteria</taxon>
        <taxon>Pseudomonadati</taxon>
        <taxon>Pseudomonadota</taxon>
        <taxon>Gammaproteobacteria</taxon>
        <taxon>Lysobacterales</taxon>
        <taxon>Lysobacteraceae</taxon>
        <taxon>Lysobacter</taxon>
    </lineage>
</organism>
<keyword evidence="2" id="KW-1185">Reference proteome</keyword>
<reference evidence="2" key="1">
    <citation type="journal article" date="2019" name="Int. J. Syst. Evol. Microbiol.">
        <title>The Global Catalogue of Microorganisms (GCM) 10K type strain sequencing project: providing services to taxonomists for standard genome sequencing and annotation.</title>
        <authorList>
            <consortium name="The Broad Institute Genomics Platform"/>
            <consortium name="The Broad Institute Genome Sequencing Center for Infectious Disease"/>
            <person name="Wu L."/>
            <person name="Ma J."/>
        </authorList>
    </citation>
    <scope>NUCLEOTIDE SEQUENCE [LARGE SCALE GENOMIC DNA]</scope>
    <source>
        <strain evidence="2">CCUG 55585</strain>
    </source>
</reference>
<dbReference type="InterPro" id="IPR038765">
    <property type="entry name" value="Papain-like_cys_pep_sf"/>
</dbReference>
<dbReference type="Pfam" id="PF09641">
    <property type="entry name" value="DUF2026"/>
    <property type="match status" value="1"/>
</dbReference>
<dbReference type="InterPro" id="IPR023107">
    <property type="entry name" value="Atu2299-like_dom_sf"/>
</dbReference>